<dbReference type="PIRSF" id="PIRSF037420">
    <property type="entry name" value="PQQ_syn_pqqE"/>
    <property type="match status" value="1"/>
</dbReference>
<dbReference type="InterPro" id="IPR013785">
    <property type="entry name" value="Aldolase_TIM"/>
</dbReference>
<evidence type="ECO:0000256" key="2">
    <source>
        <dbReference type="ARBA" id="ARBA00022485"/>
    </source>
</evidence>
<comment type="caution">
    <text evidence="9">The sequence shown here is derived from an EMBL/GenBank/DDBJ whole genome shotgun (WGS) entry which is preliminary data.</text>
</comment>
<evidence type="ECO:0000256" key="7">
    <source>
        <dbReference type="ARBA" id="ARBA00023014"/>
    </source>
</evidence>
<keyword evidence="2" id="KW-0004">4Fe-4S</keyword>
<name>A0A921GC30_9FIRM</name>
<proteinExistence type="predicted"/>
<sequence>MNNSQFGDFFPIGKYLTQKANKLNIPIHGIFELTSRCNFNCKMCYINHSKEIKDKELTINQWLEIGKKAKNNGTLFLLLTGGETMIRDDFIELYQELAKMGFRIVINTNGSLLTKDIIACFKNYPPARINVSLYGGCEKTYEQLCGIKAYQKVTKAIKQLKEIGISVRITMTITVFNCQDIQDVYDFSMQQNTLIEMSSYMFPPIRKGNEYQGINNARLKPKEAGYYQFLSQKLLIPDDDFYSLITKELAKIEEYKKELKQEYNCGNKVLCQAGRSAYWITWDGKMRPCGLMTKPESDVLKLGFEKAWDNTVRETSKIRLPKTCKGCAKRDICRICPAICLSETGQFDKKPMYMCKMSDAVVDVYRKFVEEKSR</sequence>
<evidence type="ECO:0000256" key="1">
    <source>
        <dbReference type="ARBA" id="ARBA00001966"/>
    </source>
</evidence>
<evidence type="ECO:0000256" key="3">
    <source>
        <dbReference type="ARBA" id="ARBA00022691"/>
    </source>
</evidence>
<accession>A0A921GC30</accession>
<evidence type="ECO:0000313" key="9">
    <source>
        <dbReference type="EMBL" id="HJF39749.1"/>
    </source>
</evidence>
<feature type="domain" description="Radical SAM core" evidence="8">
    <location>
        <begin position="23"/>
        <end position="237"/>
    </location>
</feature>
<reference evidence="9" key="2">
    <citation type="submission" date="2021-09" db="EMBL/GenBank/DDBJ databases">
        <authorList>
            <person name="Gilroy R."/>
        </authorList>
    </citation>
    <scope>NUCLEOTIDE SEQUENCE</scope>
    <source>
        <strain evidence="9">CHK193-16274</strain>
    </source>
</reference>
<dbReference type="PROSITE" id="PS01305">
    <property type="entry name" value="MOAA_NIFB_PQQE"/>
    <property type="match status" value="1"/>
</dbReference>
<dbReference type="InterPro" id="IPR000385">
    <property type="entry name" value="MoaA_NifB_PqqE_Fe-S-bd_CS"/>
</dbReference>
<dbReference type="SFLD" id="SFLDS00029">
    <property type="entry name" value="Radical_SAM"/>
    <property type="match status" value="1"/>
</dbReference>
<keyword evidence="4" id="KW-0479">Metal-binding</keyword>
<evidence type="ECO:0000313" key="10">
    <source>
        <dbReference type="Proteomes" id="UP000749320"/>
    </source>
</evidence>
<organism evidence="9 10">
    <name type="scientific">Thomasclavelia spiroformis</name>
    <dbReference type="NCBI Taxonomy" id="29348"/>
    <lineage>
        <taxon>Bacteria</taxon>
        <taxon>Bacillati</taxon>
        <taxon>Bacillota</taxon>
        <taxon>Erysipelotrichia</taxon>
        <taxon>Erysipelotrichales</taxon>
        <taxon>Coprobacillaceae</taxon>
        <taxon>Thomasclavelia</taxon>
    </lineage>
</organism>
<gene>
    <name evidence="9" type="ORF">K8V91_02390</name>
</gene>
<dbReference type="GO" id="GO:0032324">
    <property type="term" value="P:molybdopterin cofactor biosynthetic process"/>
    <property type="evidence" value="ECO:0007669"/>
    <property type="project" value="UniProtKB-ARBA"/>
</dbReference>
<dbReference type="GO" id="GO:0051539">
    <property type="term" value="F:4 iron, 4 sulfur cluster binding"/>
    <property type="evidence" value="ECO:0007669"/>
    <property type="project" value="UniProtKB-KW"/>
</dbReference>
<dbReference type="AlphaFoldDB" id="A0A921GC30"/>
<keyword evidence="7" id="KW-0411">Iron-sulfur</keyword>
<dbReference type="Proteomes" id="UP000749320">
    <property type="component" value="Unassembled WGS sequence"/>
</dbReference>
<dbReference type="GO" id="GO:0016491">
    <property type="term" value="F:oxidoreductase activity"/>
    <property type="evidence" value="ECO:0007669"/>
    <property type="project" value="UniProtKB-KW"/>
</dbReference>
<dbReference type="InterPro" id="IPR058240">
    <property type="entry name" value="rSAM_sf"/>
</dbReference>
<evidence type="ECO:0000256" key="5">
    <source>
        <dbReference type="ARBA" id="ARBA00023002"/>
    </source>
</evidence>
<evidence type="ECO:0000256" key="6">
    <source>
        <dbReference type="ARBA" id="ARBA00023004"/>
    </source>
</evidence>
<dbReference type="SFLD" id="SFLDG01386">
    <property type="entry name" value="main_SPASM_domain-containing"/>
    <property type="match status" value="1"/>
</dbReference>
<dbReference type="InterPro" id="IPR006638">
    <property type="entry name" value="Elp3/MiaA/NifB-like_rSAM"/>
</dbReference>
<dbReference type="CDD" id="cd01335">
    <property type="entry name" value="Radical_SAM"/>
    <property type="match status" value="1"/>
</dbReference>
<dbReference type="PANTHER" id="PTHR11228:SF7">
    <property type="entry name" value="PQQA PEPTIDE CYCLASE"/>
    <property type="match status" value="1"/>
</dbReference>
<dbReference type="PROSITE" id="PS51918">
    <property type="entry name" value="RADICAL_SAM"/>
    <property type="match status" value="1"/>
</dbReference>
<dbReference type="SUPFAM" id="SSF102114">
    <property type="entry name" value="Radical SAM enzymes"/>
    <property type="match status" value="1"/>
</dbReference>
<dbReference type="SMART" id="SM00729">
    <property type="entry name" value="Elp3"/>
    <property type="match status" value="1"/>
</dbReference>
<dbReference type="Pfam" id="PF04055">
    <property type="entry name" value="Radical_SAM"/>
    <property type="match status" value="1"/>
</dbReference>
<dbReference type="InterPro" id="IPR050377">
    <property type="entry name" value="Radical_SAM_PqqE_MftC-like"/>
</dbReference>
<keyword evidence="5" id="KW-0560">Oxidoreductase</keyword>
<reference evidence="9" key="1">
    <citation type="journal article" date="2021" name="PeerJ">
        <title>Extensive microbial diversity within the chicken gut microbiome revealed by metagenomics and culture.</title>
        <authorList>
            <person name="Gilroy R."/>
            <person name="Ravi A."/>
            <person name="Getino M."/>
            <person name="Pursley I."/>
            <person name="Horton D.L."/>
            <person name="Alikhan N.F."/>
            <person name="Baker D."/>
            <person name="Gharbi K."/>
            <person name="Hall N."/>
            <person name="Watson M."/>
            <person name="Adriaenssens E.M."/>
            <person name="Foster-Nyarko E."/>
            <person name="Jarju S."/>
            <person name="Secka A."/>
            <person name="Antonio M."/>
            <person name="Oren A."/>
            <person name="Chaudhuri R.R."/>
            <person name="La Ragione R."/>
            <person name="Hildebrand F."/>
            <person name="Pallen M.J."/>
        </authorList>
    </citation>
    <scope>NUCLEOTIDE SEQUENCE</scope>
    <source>
        <strain evidence="9">CHK193-16274</strain>
    </source>
</reference>
<dbReference type="Gene3D" id="3.20.20.70">
    <property type="entry name" value="Aldolase class I"/>
    <property type="match status" value="1"/>
</dbReference>
<comment type="cofactor">
    <cofactor evidence="1">
        <name>[4Fe-4S] cluster</name>
        <dbReference type="ChEBI" id="CHEBI:49883"/>
    </cofactor>
</comment>
<dbReference type="InterPro" id="IPR007197">
    <property type="entry name" value="rSAM"/>
</dbReference>
<dbReference type="PANTHER" id="PTHR11228">
    <property type="entry name" value="RADICAL SAM DOMAIN PROTEIN"/>
    <property type="match status" value="1"/>
</dbReference>
<dbReference type="InterPro" id="IPR017200">
    <property type="entry name" value="PqqE-like"/>
</dbReference>
<evidence type="ECO:0000259" key="8">
    <source>
        <dbReference type="PROSITE" id="PS51918"/>
    </source>
</evidence>
<dbReference type="EMBL" id="DYWV01000080">
    <property type="protein sequence ID" value="HJF39749.1"/>
    <property type="molecule type" value="Genomic_DNA"/>
</dbReference>
<dbReference type="SFLD" id="SFLDG01067">
    <property type="entry name" value="SPASM/twitch_domain_containing"/>
    <property type="match status" value="1"/>
</dbReference>
<dbReference type="GO" id="GO:0046872">
    <property type="term" value="F:metal ion binding"/>
    <property type="evidence" value="ECO:0007669"/>
    <property type="project" value="UniProtKB-KW"/>
</dbReference>
<dbReference type="RefSeq" id="WP_191376103.1">
    <property type="nucleotide sequence ID" value="NZ_CAJFOD010000069.1"/>
</dbReference>
<keyword evidence="6" id="KW-0408">Iron</keyword>
<evidence type="ECO:0000256" key="4">
    <source>
        <dbReference type="ARBA" id="ARBA00022723"/>
    </source>
</evidence>
<protein>
    <submittedName>
        <fullName evidence="9">Radical SAM protein</fullName>
    </submittedName>
</protein>
<keyword evidence="3" id="KW-0949">S-adenosyl-L-methionine</keyword>